<sequence length="246" mass="27537">MKPIKPIVVIPTYNERDNLEKLAREILALDPAVELLIVDDASPDGTGELADRLGAETGRVSVMHRSGKLGLGSAYREGFARALDMGADLVVQMDADFSHDPAMIPYFFEEARQADLVIGSRYLNGVSVVNWPLRRLMLSYFASVYTRVITGLTISDCTSGFKCFRADTLRAIDLSSIRSDGYSFQIEMNYRCKEKGFRISEIPIIFIDRHAGTSKMSKRIVREAVVMVWKLKLGTLLRKLLPGGRR</sequence>
<dbReference type="FunFam" id="3.90.550.10:FF:000122">
    <property type="entry name" value="Dolichol-phosphate mannosyltransferase subunit 1"/>
    <property type="match status" value="1"/>
</dbReference>
<evidence type="ECO:0000313" key="5">
    <source>
        <dbReference type="EMBL" id="TGU70866.1"/>
    </source>
</evidence>
<dbReference type="PANTHER" id="PTHR43398:SF1">
    <property type="entry name" value="DOLICHOL-PHOSPHATE MANNOSYLTRANSFERASE SUBUNIT 1"/>
    <property type="match status" value="1"/>
</dbReference>
<evidence type="ECO:0000259" key="4">
    <source>
        <dbReference type="Pfam" id="PF00535"/>
    </source>
</evidence>
<keyword evidence="6" id="KW-1185">Reference proteome</keyword>
<comment type="caution">
    <text evidence="5">The sequence shown here is derived from an EMBL/GenBank/DDBJ whole genome shotgun (WGS) entry which is preliminary data.</text>
</comment>
<keyword evidence="2" id="KW-0328">Glycosyltransferase</keyword>
<evidence type="ECO:0000256" key="1">
    <source>
        <dbReference type="ARBA" id="ARBA00006739"/>
    </source>
</evidence>
<dbReference type="Proteomes" id="UP000306416">
    <property type="component" value="Unassembled WGS sequence"/>
</dbReference>
<dbReference type="InterPro" id="IPR001173">
    <property type="entry name" value="Glyco_trans_2-like"/>
</dbReference>
<dbReference type="Gene3D" id="3.90.550.10">
    <property type="entry name" value="Spore Coat Polysaccharide Biosynthesis Protein SpsA, Chain A"/>
    <property type="match status" value="1"/>
</dbReference>
<dbReference type="CDD" id="cd06442">
    <property type="entry name" value="DPM1_like"/>
    <property type="match status" value="1"/>
</dbReference>
<proteinExistence type="inferred from homology"/>
<protein>
    <submittedName>
        <fullName evidence="5">Polyprenol monophosphomannose synthase</fullName>
    </submittedName>
</protein>
<dbReference type="GO" id="GO:0004582">
    <property type="term" value="F:dolichyl-phosphate beta-D-mannosyltransferase activity"/>
    <property type="evidence" value="ECO:0007669"/>
    <property type="project" value="InterPro"/>
</dbReference>
<feature type="domain" description="Glycosyltransferase 2-like" evidence="4">
    <location>
        <begin position="8"/>
        <end position="169"/>
    </location>
</feature>
<dbReference type="Pfam" id="PF00535">
    <property type="entry name" value="Glycos_transf_2"/>
    <property type="match status" value="1"/>
</dbReference>
<dbReference type="SUPFAM" id="SSF53448">
    <property type="entry name" value="Nucleotide-diphospho-sugar transferases"/>
    <property type="match status" value="1"/>
</dbReference>
<dbReference type="PANTHER" id="PTHR43398">
    <property type="entry name" value="DOLICHOL-PHOSPHATE MANNOSYLTRANSFERASE SUBUNIT 1"/>
    <property type="match status" value="1"/>
</dbReference>
<evidence type="ECO:0000256" key="2">
    <source>
        <dbReference type="ARBA" id="ARBA00022676"/>
    </source>
</evidence>
<dbReference type="GO" id="GO:0009247">
    <property type="term" value="P:glycolipid biosynthetic process"/>
    <property type="evidence" value="ECO:0007669"/>
    <property type="project" value="TreeGrafter"/>
</dbReference>
<gene>
    <name evidence="5" type="ORF">E4633_17910</name>
</gene>
<evidence type="ECO:0000313" key="6">
    <source>
        <dbReference type="Proteomes" id="UP000306416"/>
    </source>
</evidence>
<dbReference type="InterPro" id="IPR029044">
    <property type="entry name" value="Nucleotide-diphossugar_trans"/>
</dbReference>
<accession>A0A4S1CD01</accession>
<name>A0A4S1CD01_9BACT</name>
<organism evidence="5 6">
    <name type="scientific">Geomonas terrae</name>
    <dbReference type="NCBI Taxonomy" id="2562681"/>
    <lineage>
        <taxon>Bacteria</taxon>
        <taxon>Pseudomonadati</taxon>
        <taxon>Thermodesulfobacteriota</taxon>
        <taxon>Desulfuromonadia</taxon>
        <taxon>Geobacterales</taxon>
        <taxon>Geobacteraceae</taxon>
        <taxon>Geomonas</taxon>
    </lineage>
</organism>
<keyword evidence="3" id="KW-0808">Transferase</keyword>
<dbReference type="RefSeq" id="WP_135872276.1">
    <property type="nucleotide sequence ID" value="NZ_SRSC01000004.1"/>
</dbReference>
<reference evidence="5 6" key="1">
    <citation type="submission" date="2019-04" db="EMBL/GenBank/DDBJ databases">
        <title>Geobacter oryzae sp. nov., ferric-reducing bacteria isolated from paddy soil.</title>
        <authorList>
            <person name="Xu Z."/>
            <person name="Masuda Y."/>
            <person name="Itoh H."/>
            <person name="Senoo K."/>
        </authorList>
    </citation>
    <scope>NUCLEOTIDE SEQUENCE [LARGE SCALE GENOMIC DNA]</scope>
    <source>
        <strain evidence="5 6">Red111</strain>
    </source>
</reference>
<dbReference type="AlphaFoldDB" id="A0A4S1CD01"/>
<dbReference type="EMBL" id="SRSC01000004">
    <property type="protein sequence ID" value="TGU70866.1"/>
    <property type="molecule type" value="Genomic_DNA"/>
</dbReference>
<dbReference type="InterPro" id="IPR039528">
    <property type="entry name" value="DPM1-like"/>
</dbReference>
<dbReference type="GO" id="GO:0016020">
    <property type="term" value="C:membrane"/>
    <property type="evidence" value="ECO:0007669"/>
    <property type="project" value="GOC"/>
</dbReference>
<evidence type="ECO:0000256" key="3">
    <source>
        <dbReference type="ARBA" id="ARBA00022679"/>
    </source>
</evidence>
<comment type="similarity">
    <text evidence="1">Belongs to the glycosyltransferase 2 family.</text>
</comment>